<feature type="transmembrane region" description="Helical" evidence="1">
    <location>
        <begin position="279"/>
        <end position="300"/>
    </location>
</feature>
<dbReference type="PANTHER" id="PTHR31061">
    <property type="entry name" value="LD22376P"/>
    <property type="match status" value="1"/>
</dbReference>
<feature type="domain" description="DUF5009" evidence="2">
    <location>
        <begin position="19"/>
        <end position="176"/>
    </location>
</feature>
<feature type="transmembrane region" description="Helical" evidence="1">
    <location>
        <begin position="23"/>
        <end position="43"/>
    </location>
</feature>
<feature type="transmembrane region" description="Helical" evidence="1">
    <location>
        <begin position="63"/>
        <end position="81"/>
    </location>
</feature>
<feature type="transmembrane region" description="Helical" evidence="1">
    <location>
        <begin position="153"/>
        <end position="171"/>
    </location>
</feature>
<comment type="caution">
    <text evidence="3">The sequence shown here is derived from an EMBL/GenBank/DDBJ whole genome shotgun (WGS) entry which is preliminary data.</text>
</comment>
<name>A0A927AT03_9BACT</name>
<dbReference type="Pfam" id="PF16401">
    <property type="entry name" value="DUF5009"/>
    <property type="match status" value="1"/>
</dbReference>
<gene>
    <name evidence="3" type="ORF">IC229_16200</name>
</gene>
<evidence type="ECO:0000313" key="3">
    <source>
        <dbReference type="EMBL" id="MBD2702195.1"/>
    </source>
</evidence>
<feature type="transmembrane region" description="Helical" evidence="1">
    <location>
        <begin position="217"/>
        <end position="234"/>
    </location>
</feature>
<accession>A0A927AT03</accession>
<protein>
    <submittedName>
        <fullName evidence="3">DUF5009 domain-containing protein</fullName>
    </submittedName>
</protein>
<sequence>MTTLQKETTTLNRTSSRVFSIDAFRALTMLTMIFVNDFWSLTGIPNWLEHAKADQDFLGFSDVVFPCFLFIVGMSIPYAIRQRLDKGDTYAQIIWHIVLRSVALLIMGVFTVNIPDMNDAATGLSKAWFQILMVLSFFLIWNQYPKRSNGERWLFIGLQILGVALLIYLALRFRGGSDDQLVRMTPQWWGILGLIGWTYLTCAVVYLFIHKSPGLQFVAWGLFTLCCIAGHAGLLKAIWPGGPGDWILGNGAFSSFTFAGILATYLLTNFSEKNQRSQLPLRFVGISTLFLLAGFVARNFFIISKIQATPTWVFLCCGIAFIMYAAIYWWVDLQGKTHTFDFIKPAGTSTLTCYLIPYVYYSVAELLSLSLPDSLKVGAIGLVKSFLFALLIIGITALLGRLRIKLKL</sequence>
<feature type="transmembrane region" description="Helical" evidence="1">
    <location>
        <begin position="120"/>
        <end position="141"/>
    </location>
</feature>
<keyword evidence="1" id="KW-0812">Transmembrane</keyword>
<keyword evidence="1" id="KW-1133">Transmembrane helix</keyword>
<evidence type="ECO:0000259" key="2">
    <source>
        <dbReference type="Pfam" id="PF16401"/>
    </source>
</evidence>
<feature type="transmembrane region" description="Helical" evidence="1">
    <location>
        <begin position="351"/>
        <end position="371"/>
    </location>
</feature>
<evidence type="ECO:0000313" key="4">
    <source>
        <dbReference type="Proteomes" id="UP000598820"/>
    </source>
</evidence>
<dbReference type="InterPro" id="IPR032176">
    <property type="entry name" value="DUF5009"/>
</dbReference>
<evidence type="ECO:0000256" key="1">
    <source>
        <dbReference type="SAM" id="Phobius"/>
    </source>
</evidence>
<feature type="transmembrane region" description="Helical" evidence="1">
    <location>
        <begin position="377"/>
        <end position="399"/>
    </location>
</feature>
<reference evidence="3" key="1">
    <citation type="submission" date="2020-09" db="EMBL/GenBank/DDBJ databases">
        <authorList>
            <person name="Kim M.K."/>
        </authorList>
    </citation>
    <scope>NUCLEOTIDE SEQUENCE</scope>
    <source>
        <strain evidence="3">BT702</strain>
    </source>
</reference>
<dbReference type="PANTHER" id="PTHR31061:SF24">
    <property type="entry name" value="LD22376P"/>
    <property type="match status" value="1"/>
</dbReference>
<feature type="transmembrane region" description="Helical" evidence="1">
    <location>
        <begin position="93"/>
        <end position="114"/>
    </location>
</feature>
<feature type="transmembrane region" description="Helical" evidence="1">
    <location>
        <begin position="246"/>
        <end position="267"/>
    </location>
</feature>
<keyword evidence="4" id="KW-1185">Reference proteome</keyword>
<feature type="transmembrane region" description="Helical" evidence="1">
    <location>
        <begin position="312"/>
        <end position="331"/>
    </location>
</feature>
<dbReference type="AlphaFoldDB" id="A0A927AT03"/>
<dbReference type="RefSeq" id="WP_190888046.1">
    <property type="nucleotide sequence ID" value="NZ_JACWZY010000013.1"/>
</dbReference>
<dbReference type="EMBL" id="JACWZY010000013">
    <property type="protein sequence ID" value="MBD2702195.1"/>
    <property type="molecule type" value="Genomic_DNA"/>
</dbReference>
<keyword evidence="1" id="KW-0472">Membrane</keyword>
<organism evidence="3 4">
    <name type="scientific">Spirosoma profusum</name>
    <dbReference type="NCBI Taxonomy" id="2771354"/>
    <lineage>
        <taxon>Bacteria</taxon>
        <taxon>Pseudomonadati</taxon>
        <taxon>Bacteroidota</taxon>
        <taxon>Cytophagia</taxon>
        <taxon>Cytophagales</taxon>
        <taxon>Cytophagaceae</taxon>
        <taxon>Spirosoma</taxon>
    </lineage>
</organism>
<feature type="transmembrane region" description="Helical" evidence="1">
    <location>
        <begin position="191"/>
        <end position="210"/>
    </location>
</feature>
<proteinExistence type="predicted"/>
<dbReference type="Proteomes" id="UP000598820">
    <property type="component" value="Unassembled WGS sequence"/>
</dbReference>